<evidence type="ECO:0000313" key="3">
    <source>
        <dbReference type="EMBL" id="TWP51900.1"/>
    </source>
</evidence>
<keyword evidence="4" id="KW-1185">Reference proteome</keyword>
<reference evidence="3 4" key="1">
    <citation type="submission" date="2019-07" db="EMBL/GenBank/DDBJ databases">
        <title>Lentzea xizangensis sp. nov., isolated from Qinghai-Tibetan Plateau Soils.</title>
        <authorList>
            <person name="Huang J."/>
        </authorList>
    </citation>
    <scope>NUCLEOTIDE SEQUENCE [LARGE SCALE GENOMIC DNA]</scope>
    <source>
        <strain evidence="3 4">FXJ1.1311</strain>
    </source>
</reference>
<protein>
    <submittedName>
        <fullName evidence="3">Uncharacterized protein</fullName>
    </submittedName>
</protein>
<accession>A0A563EW21</accession>
<evidence type="ECO:0000256" key="1">
    <source>
        <dbReference type="SAM" id="Coils"/>
    </source>
</evidence>
<dbReference type="RefSeq" id="WP_146351784.1">
    <property type="nucleotide sequence ID" value="NZ_VOBR01000007.1"/>
</dbReference>
<keyword evidence="1" id="KW-0175">Coiled coil</keyword>
<gene>
    <name evidence="3" type="ORF">FKR81_13735</name>
</gene>
<proteinExistence type="predicted"/>
<feature type="transmembrane region" description="Helical" evidence="2">
    <location>
        <begin position="120"/>
        <end position="139"/>
    </location>
</feature>
<sequence>MAADSAARMDDHRRQLATEIDRLEATEPGSEACRAAVALVEARLQAMLDVRRELDEIRLEREAEKLRPVNQVLGGVITALGVVAAVLSSKWLLVFLLPTVAVGVLLLVKPTGNNARVRLVAGVVAVAVALLCLVFGGAFGG</sequence>
<keyword evidence="2" id="KW-1133">Transmembrane helix</keyword>
<dbReference type="EMBL" id="VOBR01000007">
    <property type="protein sequence ID" value="TWP51900.1"/>
    <property type="molecule type" value="Genomic_DNA"/>
</dbReference>
<evidence type="ECO:0000313" key="4">
    <source>
        <dbReference type="Proteomes" id="UP000316639"/>
    </source>
</evidence>
<keyword evidence="2" id="KW-0472">Membrane</keyword>
<name>A0A563EW21_9PSEU</name>
<comment type="caution">
    <text evidence="3">The sequence shown here is derived from an EMBL/GenBank/DDBJ whole genome shotgun (WGS) entry which is preliminary data.</text>
</comment>
<dbReference type="Proteomes" id="UP000316639">
    <property type="component" value="Unassembled WGS sequence"/>
</dbReference>
<feature type="transmembrane region" description="Helical" evidence="2">
    <location>
        <begin position="91"/>
        <end position="108"/>
    </location>
</feature>
<evidence type="ECO:0000256" key="2">
    <source>
        <dbReference type="SAM" id="Phobius"/>
    </source>
</evidence>
<dbReference type="AlphaFoldDB" id="A0A563EW21"/>
<organism evidence="3 4">
    <name type="scientific">Lentzea tibetensis</name>
    <dbReference type="NCBI Taxonomy" id="2591470"/>
    <lineage>
        <taxon>Bacteria</taxon>
        <taxon>Bacillati</taxon>
        <taxon>Actinomycetota</taxon>
        <taxon>Actinomycetes</taxon>
        <taxon>Pseudonocardiales</taxon>
        <taxon>Pseudonocardiaceae</taxon>
        <taxon>Lentzea</taxon>
    </lineage>
</organism>
<feature type="coiled-coil region" evidence="1">
    <location>
        <begin position="6"/>
        <end position="67"/>
    </location>
</feature>
<feature type="transmembrane region" description="Helical" evidence="2">
    <location>
        <begin position="68"/>
        <end position="85"/>
    </location>
</feature>
<keyword evidence="2" id="KW-0812">Transmembrane</keyword>